<protein>
    <submittedName>
        <fullName evidence="2">Uncharacterized protein</fullName>
    </submittedName>
</protein>
<evidence type="ECO:0000256" key="1">
    <source>
        <dbReference type="SAM" id="MobiDB-lite"/>
    </source>
</evidence>
<accession>A0ABS4TD59</accession>
<comment type="caution">
    <text evidence="2">The sequence shown here is derived from an EMBL/GenBank/DDBJ whole genome shotgun (WGS) entry which is preliminary data.</text>
</comment>
<organism evidence="2 3">
    <name type="scientific">Kibdelosporangium banguiense</name>
    <dbReference type="NCBI Taxonomy" id="1365924"/>
    <lineage>
        <taxon>Bacteria</taxon>
        <taxon>Bacillati</taxon>
        <taxon>Actinomycetota</taxon>
        <taxon>Actinomycetes</taxon>
        <taxon>Pseudonocardiales</taxon>
        <taxon>Pseudonocardiaceae</taxon>
        <taxon>Kibdelosporangium</taxon>
    </lineage>
</organism>
<proteinExistence type="predicted"/>
<sequence length="36" mass="3967">MDTLPDRFQLFREGSPPPRGCSSFALHLSDSGSRMA</sequence>
<dbReference type="Proteomes" id="UP001519332">
    <property type="component" value="Unassembled WGS sequence"/>
</dbReference>
<keyword evidence="3" id="KW-1185">Reference proteome</keyword>
<reference evidence="2 3" key="1">
    <citation type="submission" date="2021-03" db="EMBL/GenBank/DDBJ databases">
        <title>Sequencing the genomes of 1000 actinobacteria strains.</title>
        <authorList>
            <person name="Klenk H.-P."/>
        </authorList>
    </citation>
    <scope>NUCLEOTIDE SEQUENCE [LARGE SCALE GENOMIC DNA]</scope>
    <source>
        <strain evidence="2 3">DSM 46670</strain>
    </source>
</reference>
<dbReference type="EMBL" id="JAGINW010000001">
    <property type="protein sequence ID" value="MBP2321761.1"/>
    <property type="molecule type" value="Genomic_DNA"/>
</dbReference>
<feature type="region of interest" description="Disordered" evidence="1">
    <location>
        <begin position="11"/>
        <end position="36"/>
    </location>
</feature>
<evidence type="ECO:0000313" key="2">
    <source>
        <dbReference type="EMBL" id="MBP2321761.1"/>
    </source>
</evidence>
<evidence type="ECO:0000313" key="3">
    <source>
        <dbReference type="Proteomes" id="UP001519332"/>
    </source>
</evidence>
<gene>
    <name evidence="2" type="ORF">JOF56_002146</name>
</gene>
<name>A0ABS4TD59_9PSEU</name>